<gene>
    <name evidence="3" type="ORF">VW23_022100</name>
</gene>
<name>A0A1E5XNX0_9HYPH</name>
<feature type="region of interest" description="Disordered" evidence="2">
    <location>
        <begin position="343"/>
        <end position="367"/>
    </location>
</feature>
<dbReference type="OrthoDB" id="7209364at2"/>
<dbReference type="Pfam" id="PF02423">
    <property type="entry name" value="OCD_Mu_crystall"/>
    <property type="match status" value="1"/>
</dbReference>
<dbReference type="Gene3D" id="3.30.1780.10">
    <property type="entry name" value="ornithine cyclodeaminase, domain 1"/>
    <property type="match status" value="1"/>
</dbReference>
<evidence type="ECO:0000313" key="3">
    <source>
        <dbReference type="EMBL" id="OEO30288.1"/>
    </source>
</evidence>
<dbReference type="InterPro" id="IPR036291">
    <property type="entry name" value="NAD(P)-bd_dom_sf"/>
</dbReference>
<comment type="similarity">
    <text evidence="1">Belongs to the ornithine cyclodeaminase/mu-crystallin family.</text>
</comment>
<evidence type="ECO:0000256" key="2">
    <source>
        <dbReference type="SAM" id="MobiDB-lite"/>
    </source>
</evidence>
<dbReference type="Gene3D" id="3.40.50.720">
    <property type="entry name" value="NAD(P)-binding Rossmann-like Domain"/>
    <property type="match status" value="1"/>
</dbReference>
<dbReference type="NCBIfam" id="NF005762">
    <property type="entry name" value="PRK07589.1"/>
    <property type="match status" value="1"/>
</dbReference>
<comment type="caution">
    <text evidence="3">The sequence shown here is derived from an EMBL/GenBank/DDBJ whole genome shotgun (WGS) entry which is preliminary data.</text>
</comment>
<dbReference type="PANTHER" id="PTHR13812:SF19">
    <property type="entry name" value="KETIMINE REDUCTASE MU-CRYSTALLIN"/>
    <property type="match status" value="1"/>
</dbReference>
<dbReference type="Proteomes" id="UP000095463">
    <property type="component" value="Unassembled WGS sequence"/>
</dbReference>
<dbReference type="InterPro" id="IPR023401">
    <property type="entry name" value="ODC_N"/>
</dbReference>
<evidence type="ECO:0000313" key="4">
    <source>
        <dbReference type="Proteomes" id="UP000095463"/>
    </source>
</evidence>
<accession>A0A1E5XNX0</accession>
<reference evidence="3 4" key="1">
    <citation type="journal article" date="2015" name="Genome Announc.">
        <title>Genome Assemblies of Three Soil-Associated Devosia species: D. insulae, D. limi, and D. soli.</title>
        <authorList>
            <person name="Hassan Y.I."/>
            <person name="Lepp D."/>
            <person name="Zhou T."/>
        </authorList>
    </citation>
    <scope>NUCLEOTIDE SEQUENCE [LARGE SCALE GENOMIC DNA]</scope>
    <source>
        <strain evidence="3 4">DS-56</strain>
    </source>
</reference>
<dbReference type="SUPFAM" id="SSF51735">
    <property type="entry name" value="NAD(P)-binding Rossmann-fold domains"/>
    <property type="match status" value="1"/>
</dbReference>
<dbReference type="InterPro" id="IPR003462">
    <property type="entry name" value="ODC_Mu_crystall"/>
</dbReference>
<organism evidence="3 4">
    <name type="scientific">Devosia insulae DS-56</name>
    <dbReference type="NCBI Taxonomy" id="1116389"/>
    <lineage>
        <taxon>Bacteria</taxon>
        <taxon>Pseudomonadati</taxon>
        <taxon>Pseudomonadota</taxon>
        <taxon>Alphaproteobacteria</taxon>
        <taxon>Hyphomicrobiales</taxon>
        <taxon>Devosiaceae</taxon>
        <taxon>Devosia</taxon>
    </lineage>
</organism>
<dbReference type="AlphaFoldDB" id="A0A1E5XNX0"/>
<evidence type="ECO:0000256" key="1">
    <source>
        <dbReference type="ARBA" id="ARBA00008903"/>
    </source>
</evidence>
<proteinExistence type="inferred from homology"/>
<dbReference type="PANTHER" id="PTHR13812">
    <property type="entry name" value="KETIMINE REDUCTASE MU-CRYSTALLIN"/>
    <property type="match status" value="1"/>
</dbReference>
<dbReference type="RefSeq" id="WP_069910495.1">
    <property type="nucleotide sequence ID" value="NZ_LAJE02000219.1"/>
</dbReference>
<sequence length="367" mass="38778">MTQFIGTSDICALLRRTGIEPFLTGLAGSIEADFRRWESFEKAARLASHSCNGVIELMPASDGELYAMKFVNGHPGNTAAGKLTVTAFGVLADVATGYPVLVSEMTILTALRTAATSAVAARALSRGDSRVLALIGAGAQSEFQALAFKALLGVEEVRVFDIDSEAMDKFCLNLAASGLRIRRAGSVAEAVDGADIVTTCTADKTRAYVLTPDLVVAGMHLNAIGGDCPGKTELHPDIVARAAVYTEYTPQTRIEGEIQQLPADFAVTELWQVLAGKAAGRSSADEVTLFDSVGFAIEDFSTLRYVRDLSRAEIRDIDLIPDLDDPKDLFGLLAAQSQRLAPRLGDAPAPGDPTSANASTDVSLLPA</sequence>
<protein>
    <submittedName>
        <fullName evidence="3">Ornithine cyclodeaminase</fullName>
    </submittedName>
</protein>
<dbReference type="EMBL" id="LAJE02000219">
    <property type="protein sequence ID" value="OEO30288.1"/>
    <property type="molecule type" value="Genomic_DNA"/>
</dbReference>
<feature type="compositionally biased region" description="Polar residues" evidence="2">
    <location>
        <begin position="354"/>
        <end position="367"/>
    </location>
</feature>
<keyword evidence="4" id="KW-1185">Reference proteome</keyword>